<feature type="compositionally biased region" description="Gly residues" evidence="1">
    <location>
        <begin position="114"/>
        <end position="125"/>
    </location>
</feature>
<feature type="signal peptide" evidence="2">
    <location>
        <begin position="1"/>
        <end position="19"/>
    </location>
</feature>
<dbReference type="EMBL" id="JAVHJM010000001">
    <property type="protein sequence ID" value="KAK6521851.1"/>
    <property type="molecule type" value="Genomic_DNA"/>
</dbReference>
<name>A0AAN8RZ40_9PEZI</name>
<sequence length="145" mass="15020">MKNLKPITILTLLPAPIASLVIPLFYPSPPPSPTTGNPTSEITAPPPTKPNHSKRNPLSPSSVLDAIIHRARPPDDLGADGSQPPVTAEPDASLDLDAIKNDLDSLKKAISGGESDGTPGGGGAGLLEKPAGLDRVDFKKNTIRL</sequence>
<feature type="compositionally biased region" description="Basic and acidic residues" evidence="1">
    <location>
        <begin position="131"/>
        <end position="145"/>
    </location>
</feature>
<reference evidence="3 4" key="1">
    <citation type="submission" date="2019-10" db="EMBL/GenBank/DDBJ databases">
        <authorList>
            <person name="Palmer J.M."/>
        </authorList>
    </citation>
    <scope>NUCLEOTIDE SEQUENCE [LARGE SCALE GENOMIC DNA]</scope>
    <source>
        <strain evidence="3 4">TWF506</strain>
    </source>
</reference>
<comment type="caution">
    <text evidence="3">The sequence shown here is derived from an EMBL/GenBank/DDBJ whole genome shotgun (WGS) entry which is preliminary data.</text>
</comment>
<evidence type="ECO:0000313" key="3">
    <source>
        <dbReference type="EMBL" id="KAK6521851.1"/>
    </source>
</evidence>
<keyword evidence="2" id="KW-0732">Signal</keyword>
<keyword evidence="4" id="KW-1185">Reference proteome</keyword>
<gene>
    <name evidence="3" type="ORF">TWF506_002054</name>
</gene>
<protein>
    <submittedName>
        <fullName evidence="3">Uncharacterized protein</fullName>
    </submittedName>
</protein>
<organism evidence="3 4">
    <name type="scientific">Arthrobotrys conoides</name>
    <dbReference type="NCBI Taxonomy" id="74498"/>
    <lineage>
        <taxon>Eukaryota</taxon>
        <taxon>Fungi</taxon>
        <taxon>Dikarya</taxon>
        <taxon>Ascomycota</taxon>
        <taxon>Pezizomycotina</taxon>
        <taxon>Orbiliomycetes</taxon>
        <taxon>Orbiliales</taxon>
        <taxon>Orbiliaceae</taxon>
        <taxon>Arthrobotrys</taxon>
    </lineage>
</organism>
<evidence type="ECO:0000313" key="4">
    <source>
        <dbReference type="Proteomes" id="UP001307849"/>
    </source>
</evidence>
<evidence type="ECO:0000256" key="2">
    <source>
        <dbReference type="SAM" id="SignalP"/>
    </source>
</evidence>
<accession>A0AAN8RZ40</accession>
<dbReference type="AlphaFoldDB" id="A0AAN8RZ40"/>
<feature type="region of interest" description="Disordered" evidence="1">
    <location>
        <begin position="107"/>
        <end position="145"/>
    </location>
</feature>
<feature type="region of interest" description="Disordered" evidence="1">
    <location>
        <begin position="28"/>
        <end position="95"/>
    </location>
</feature>
<dbReference type="Proteomes" id="UP001307849">
    <property type="component" value="Unassembled WGS sequence"/>
</dbReference>
<evidence type="ECO:0000256" key="1">
    <source>
        <dbReference type="SAM" id="MobiDB-lite"/>
    </source>
</evidence>
<proteinExistence type="predicted"/>
<feature type="chain" id="PRO_5042850753" evidence="2">
    <location>
        <begin position="20"/>
        <end position="145"/>
    </location>
</feature>